<dbReference type="PROSITE" id="PS50294">
    <property type="entry name" value="WD_REPEATS_REGION"/>
    <property type="match status" value="1"/>
</dbReference>
<dbReference type="PANTHER" id="PTHR10856">
    <property type="entry name" value="CORONIN"/>
    <property type="match status" value="1"/>
</dbReference>
<dbReference type="Pfam" id="PF08953">
    <property type="entry name" value="DUF1899"/>
    <property type="match status" value="1"/>
</dbReference>
<dbReference type="Gene3D" id="2.130.10.10">
    <property type="entry name" value="YVTN repeat-like/Quinoprotein amine dehydrogenase"/>
    <property type="match status" value="1"/>
</dbReference>
<keyword evidence="2 6" id="KW-0853">WD repeat</keyword>
<evidence type="ECO:0000313" key="10">
    <source>
        <dbReference type="EMBL" id="VDI55615.1"/>
    </source>
</evidence>
<evidence type="ECO:0000256" key="2">
    <source>
        <dbReference type="ARBA" id="ARBA00022574"/>
    </source>
</evidence>
<evidence type="ECO:0000256" key="6">
    <source>
        <dbReference type="PROSITE-ProRule" id="PRU00221"/>
    </source>
</evidence>
<comment type="similarity">
    <text evidence="1 7">Belongs to the WD repeat coronin family.</text>
</comment>
<feature type="domain" description="DUF1899" evidence="9">
    <location>
        <begin position="4"/>
        <end position="67"/>
    </location>
</feature>
<dbReference type="InterPro" id="IPR015943">
    <property type="entry name" value="WD40/YVTN_repeat-like_dom_sf"/>
</dbReference>
<reference evidence="10" key="1">
    <citation type="submission" date="2018-11" db="EMBL/GenBank/DDBJ databases">
        <authorList>
            <person name="Alioto T."/>
            <person name="Alioto T."/>
        </authorList>
    </citation>
    <scope>NUCLEOTIDE SEQUENCE</scope>
</reference>
<dbReference type="SMART" id="SM00320">
    <property type="entry name" value="WD40"/>
    <property type="match status" value="4"/>
</dbReference>
<feature type="repeat" description="WD" evidence="6">
    <location>
        <begin position="168"/>
        <end position="209"/>
    </location>
</feature>
<dbReference type="InterPro" id="IPR001680">
    <property type="entry name" value="WD40_rpt"/>
</dbReference>
<dbReference type="GO" id="GO:0051015">
    <property type="term" value="F:actin filament binding"/>
    <property type="evidence" value="ECO:0007669"/>
    <property type="project" value="TreeGrafter"/>
</dbReference>
<feature type="repeat" description="WD" evidence="6">
    <location>
        <begin position="125"/>
        <end position="167"/>
    </location>
</feature>
<comment type="caution">
    <text evidence="10">The sequence shown here is derived from an EMBL/GenBank/DDBJ whole genome shotgun (WGS) entry which is preliminary data.</text>
</comment>
<dbReference type="OrthoDB" id="1850764at2759"/>
<protein>
    <recommendedName>
        <fullName evidence="7">Coronin</fullName>
    </recommendedName>
</protein>
<dbReference type="InterPro" id="IPR015505">
    <property type="entry name" value="Coronin"/>
</dbReference>
<evidence type="ECO:0000259" key="9">
    <source>
        <dbReference type="SMART" id="SM01166"/>
    </source>
</evidence>
<dbReference type="PROSITE" id="PS00678">
    <property type="entry name" value="WD_REPEATS_1"/>
    <property type="match status" value="1"/>
</dbReference>
<feature type="repeat" description="WD" evidence="6">
    <location>
        <begin position="76"/>
        <end position="110"/>
    </location>
</feature>
<accession>A0A8B6FX09</accession>
<keyword evidence="4" id="KW-0175">Coiled coil</keyword>
<dbReference type="FunFam" id="2.130.10.10:FF:000502">
    <property type="entry name" value="Coronin"/>
    <property type="match status" value="1"/>
</dbReference>
<feature type="region of interest" description="Disordered" evidence="8">
    <location>
        <begin position="427"/>
        <end position="453"/>
    </location>
</feature>
<keyword evidence="11" id="KW-1185">Reference proteome</keyword>
<evidence type="ECO:0000256" key="7">
    <source>
        <dbReference type="RuleBase" id="RU280818"/>
    </source>
</evidence>
<dbReference type="PANTHER" id="PTHR10856:SF44">
    <property type="entry name" value="CORONIN"/>
    <property type="match status" value="1"/>
</dbReference>
<evidence type="ECO:0000256" key="1">
    <source>
        <dbReference type="ARBA" id="ARBA00009482"/>
    </source>
</evidence>
<name>A0A8B6FX09_MYTGA</name>
<dbReference type="SUPFAM" id="SSF50978">
    <property type="entry name" value="WD40 repeat-like"/>
    <property type="match status" value="1"/>
</dbReference>
<dbReference type="PROSITE" id="PS50082">
    <property type="entry name" value="WD_REPEATS_2"/>
    <property type="match status" value="3"/>
</dbReference>
<dbReference type="SMART" id="SM01167">
    <property type="entry name" value="DUF1900"/>
    <property type="match status" value="1"/>
</dbReference>
<dbReference type="InterPro" id="IPR019775">
    <property type="entry name" value="WD40_repeat_CS"/>
</dbReference>
<sequence length="592" mass="66793">MPFRIRTSKFRHVYGNPAKKEECYENVKITKSTHDSNFCAVNPKFLCVVPDTGGGGSFICLPLKQTGRVEFSVPRVCGHSGAVLDIKWSPFSDNIIASSSEDSTVKIWQIPDNLNKNLSEWQVDLHGHHRRVGYIEWHPTAENIILSAGFDHKCILWNVEQAEPISVISEHPDSIYSISWNTDGSLFCTTCKDKQIRVLDPRTGSVAMDCQGHDGNRSSKSVFVDNNRIFTCGMTRSSSRELAVWDIRKFSKSLFNNTIDTSNGILLPYYDRDNRVMYLAGKGDSNIRYYEIDDQSNCYFLNAFMSSYPQRSLGVMPKRGCDTSRCEVMRFYKLHSGKDVIEPISMIVPRKVSSQFHSDIYPNTSSMLPSLTADEWIAGQNREPVMVSMMDGHVTNCPKTTSSTAIQNQQNDIIHQVPTITTYKTVNKQGMPPRASTIDVPRRTDKRPASLQNLKRLSTNEDYVSYSAVSEASENHTNKNGMTNGHKEEKKVTKRGWSPVSPTKDAMTNGFTGSEPEKFHVKKVWSTPPPSALPCQSPLNDVELQKAYFQQSEEIKSLKEQVKLKDKRIRQLEDELKILRTPSDCGPGQSDC</sequence>
<dbReference type="InterPro" id="IPR036322">
    <property type="entry name" value="WD40_repeat_dom_sf"/>
</dbReference>
<evidence type="ECO:0000256" key="5">
    <source>
        <dbReference type="ARBA" id="ARBA00023203"/>
    </source>
</evidence>
<dbReference type="AlphaFoldDB" id="A0A8B6FX09"/>
<evidence type="ECO:0000313" key="11">
    <source>
        <dbReference type="Proteomes" id="UP000596742"/>
    </source>
</evidence>
<organism evidence="10 11">
    <name type="scientific">Mytilus galloprovincialis</name>
    <name type="common">Mediterranean mussel</name>
    <dbReference type="NCBI Taxonomy" id="29158"/>
    <lineage>
        <taxon>Eukaryota</taxon>
        <taxon>Metazoa</taxon>
        <taxon>Spiralia</taxon>
        <taxon>Lophotrochozoa</taxon>
        <taxon>Mollusca</taxon>
        <taxon>Bivalvia</taxon>
        <taxon>Autobranchia</taxon>
        <taxon>Pteriomorphia</taxon>
        <taxon>Mytilida</taxon>
        <taxon>Mytiloidea</taxon>
        <taxon>Mytilidae</taxon>
        <taxon>Mytilinae</taxon>
        <taxon>Mytilus</taxon>
    </lineage>
</organism>
<evidence type="ECO:0000256" key="3">
    <source>
        <dbReference type="ARBA" id="ARBA00022737"/>
    </source>
</evidence>
<dbReference type="SMART" id="SM01166">
    <property type="entry name" value="DUF1899"/>
    <property type="match status" value="1"/>
</dbReference>
<dbReference type="InterPro" id="IPR015048">
    <property type="entry name" value="DUF1899"/>
</dbReference>
<proteinExistence type="inferred from homology"/>
<keyword evidence="3 7" id="KW-0677">Repeat</keyword>
<dbReference type="Pfam" id="PF16300">
    <property type="entry name" value="WD40_4"/>
    <property type="match status" value="1"/>
</dbReference>
<dbReference type="EMBL" id="UYJE01007515">
    <property type="protein sequence ID" value="VDI55615.1"/>
    <property type="molecule type" value="Genomic_DNA"/>
</dbReference>
<dbReference type="Pfam" id="PF00400">
    <property type="entry name" value="WD40"/>
    <property type="match status" value="3"/>
</dbReference>
<evidence type="ECO:0000256" key="4">
    <source>
        <dbReference type="ARBA" id="ARBA00023054"/>
    </source>
</evidence>
<keyword evidence="5" id="KW-0009">Actin-binding</keyword>
<feature type="region of interest" description="Disordered" evidence="8">
    <location>
        <begin position="469"/>
        <end position="514"/>
    </location>
</feature>
<dbReference type="Proteomes" id="UP000596742">
    <property type="component" value="Unassembled WGS sequence"/>
</dbReference>
<gene>
    <name evidence="10" type="ORF">MGAL_10B083968</name>
</gene>
<evidence type="ECO:0000256" key="8">
    <source>
        <dbReference type="SAM" id="MobiDB-lite"/>
    </source>
</evidence>